<feature type="non-terminal residue" evidence="2">
    <location>
        <position position="1"/>
    </location>
</feature>
<accession>A0A699KMX8</accession>
<dbReference type="AlphaFoldDB" id="A0A699KMX8"/>
<proteinExistence type="predicted"/>
<feature type="region of interest" description="Disordered" evidence="1">
    <location>
        <begin position="19"/>
        <end position="52"/>
    </location>
</feature>
<evidence type="ECO:0000313" key="2">
    <source>
        <dbReference type="EMBL" id="GFA97689.1"/>
    </source>
</evidence>
<feature type="compositionally biased region" description="Polar residues" evidence="1">
    <location>
        <begin position="35"/>
        <end position="52"/>
    </location>
</feature>
<gene>
    <name evidence="2" type="ORF">Tci_669661</name>
</gene>
<protein>
    <submittedName>
        <fullName evidence="2">Uncharacterized protein</fullName>
    </submittedName>
</protein>
<comment type="caution">
    <text evidence="2">The sequence shown here is derived from an EMBL/GenBank/DDBJ whole genome shotgun (WGS) entry which is preliminary data.</text>
</comment>
<sequence>ILQSVSKVQPSFKDLDSLEDDPVIVVDDSDENGEDVNTTTEDTSVLKSSSPRSSQIQELTIQRAVGKVLKNEFSNIQSAHDFSSSLPTELKDLPSKLNELTGKVKGLKKQVHELEIKLPGDLKEIPTKLDDFTKNVTSLTSQVAELKTLQWDLSTEFLSLPAQVASVQAKLKTLDALPSLLLNVTQALNKFSQVLDSASLKAGDQSVPSAGQADTMQEAKAEAARREEEMRKEELIDLLGPEVVNKYYNDKLHDLHLGEWRKVMKACSNKKGKGWMSIYKQIHERMDYLRTTEAEPGIDLDRPLSEQDPFDRLNNLANKKRKHADGIHDFFRANKRLKLSV</sequence>
<organism evidence="2">
    <name type="scientific">Tanacetum cinerariifolium</name>
    <name type="common">Dalmatian daisy</name>
    <name type="synonym">Chrysanthemum cinerariifolium</name>
    <dbReference type="NCBI Taxonomy" id="118510"/>
    <lineage>
        <taxon>Eukaryota</taxon>
        <taxon>Viridiplantae</taxon>
        <taxon>Streptophyta</taxon>
        <taxon>Embryophyta</taxon>
        <taxon>Tracheophyta</taxon>
        <taxon>Spermatophyta</taxon>
        <taxon>Magnoliopsida</taxon>
        <taxon>eudicotyledons</taxon>
        <taxon>Gunneridae</taxon>
        <taxon>Pentapetalae</taxon>
        <taxon>asterids</taxon>
        <taxon>campanulids</taxon>
        <taxon>Asterales</taxon>
        <taxon>Asteraceae</taxon>
        <taxon>Asteroideae</taxon>
        <taxon>Anthemideae</taxon>
        <taxon>Anthemidinae</taxon>
        <taxon>Tanacetum</taxon>
    </lineage>
</organism>
<name>A0A699KMX8_TANCI</name>
<dbReference type="Gene3D" id="1.10.287.1490">
    <property type="match status" value="1"/>
</dbReference>
<feature type="compositionally biased region" description="Acidic residues" evidence="1">
    <location>
        <begin position="19"/>
        <end position="34"/>
    </location>
</feature>
<reference evidence="2" key="1">
    <citation type="journal article" date="2019" name="Sci. Rep.">
        <title>Draft genome of Tanacetum cinerariifolium, the natural source of mosquito coil.</title>
        <authorList>
            <person name="Yamashiro T."/>
            <person name="Shiraishi A."/>
            <person name="Satake H."/>
            <person name="Nakayama K."/>
        </authorList>
    </citation>
    <scope>NUCLEOTIDE SEQUENCE</scope>
</reference>
<evidence type="ECO:0000256" key="1">
    <source>
        <dbReference type="SAM" id="MobiDB-lite"/>
    </source>
</evidence>
<dbReference type="EMBL" id="BKCJ010525960">
    <property type="protein sequence ID" value="GFA97689.1"/>
    <property type="molecule type" value="Genomic_DNA"/>
</dbReference>